<reference evidence="2" key="1">
    <citation type="submission" date="2021-04" db="EMBL/GenBank/DDBJ databases">
        <title>Phylogenetic analysis of Acidobacteriaceae.</title>
        <authorList>
            <person name="Qiu L."/>
            <person name="Zhang Q."/>
        </authorList>
    </citation>
    <scope>NUCLEOTIDE SEQUENCE</scope>
    <source>
        <strain evidence="2">DSM 25168</strain>
    </source>
</reference>
<gene>
    <name evidence="2" type="ORF">MOP44_22785</name>
</gene>
<evidence type="ECO:0000313" key="2">
    <source>
        <dbReference type="EMBL" id="UWZ83381.1"/>
    </source>
</evidence>
<feature type="compositionally biased region" description="Acidic residues" evidence="1">
    <location>
        <begin position="38"/>
        <end position="51"/>
    </location>
</feature>
<protein>
    <submittedName>
        <fullName evidence="2">Uncharacterized protein</fullName>
    </submittedName>
</protein>
<evidence type="ECO:0000256" key="1">
    <source>
        <dbReference type="SAM" id="MobiDB-lite"/>
    </source>
</evidence>
<dbReference type="EMBL" id="CP093313">
    <property type="protein sequence ID" value="UWZ83381.1"/>
    <property type="molecule type" value="Genomic_DNA"/>
</dbReference>
<evidence type="ECO:0000313" key="3">
    <source>
        <dbReference type="Proteomes" id="UP001059380"/>
    </source>
</evidence>
<name>A0A9J7BQL0_9BACT</name>
<dbReference type="AlphaFoldDB" id="A0A9J7BQL0"/>
<sequence length="182" mass="20090">MRKGFDALNHAVAALGTGQTVVTTVKRLPGAQGKVELPEDPELETEQADEEDAAVTIDAPAASGNGKPRSISKPKFMDTFDLSVSDKPWKEFAAQYSPKSDNERYLLAALWVTENAGTPEFSTNHIFTLFRAVKWNEQVDFSQPIRYMKSKNSYFEHPSAKTWKLTQIGLDAARAVSKAGPQ</sequence>
<dbReference type="KEGG" id="orp:MOP44_22785"/>
<organism evidence="2 3">
    <name type="scientific">Occallatibacter riparius</name>
    <dbReference type="NCBI Taxonomy" id="1002689"/>
    <lineage>
        <taxon>Bacteria</taxon>
        <taxon>Pseudomonadati</taxon>
        <taxon>Acidobacteriota</taxon>
        <taxon>Terriglobia</taxon>
        <taxon>Terriglobales</taxon>
        <taxon>Acidobacteriaceae</taxon>
        <taxon>Occallatibacter</taxon>
    </lineage>
</organism>
<keyword evidence="3" id="KW-1185">Reference proteome</keyword>
<accession>A0A9J7BQL0</accession>
<feature type="region of interest" description="Disordered" evidence="1">
    <location>
        <begin position="32"/>
        <end position="51"/>
    </location>
</feature>
<dbReference type="Proteomes" id="UP001059380">
    <property type="component" value="Chromosome"/>
</dbReference>
<dbReference type="RefSeq" id="WP_260792716.1">
    <property type="nucleotide sequence ID" value="NZ_CP093313.1"/>
</dbReference>
<proteinExistence type="predicted"/>